<dbReference type="OrthoDB" id="9809379at2"/>
<accession>A0A2T6ANH4</accession>
<dbReference type="InterPro" id="IPR037219">
    <property type="entry name" value="Peptidase_M41-like"/>
</dbReference>
<dbReference type="AlphaFoldDB" id="A0A2T6ANH4"/>
<dbReference type="Gene3D" id="3.40.50.300">
    <property type="entry name" value="P-loop containing nucleotide triphosphate hydrolases"/>
    <property type="match status" value="1"/>
</dbReference>
<dbReference type="CDD" id="cd19481">
    <property type="entry name" value="RecA-like_protease"/>
    <property type="match status" value="1"/>
</dbReference>
<sequence>MLHHPAPILLPVAKQEHLPTLVGSSETGARVLVLEKVNADILLFALSVSHSATGRIDADSVRAILPNDESLAGLEAGHLAMACRAPTAREVAERISLMTRTAPAGEVARERSGPAIIDGTTPAHQAVRNIVADLAAWQAGDLNWSEMSRSLLVHGAPGTGKTYLARQLAEAAGVALVEGSFADWQAAGHLGHMLAAMIKCFDESVAKAPCVLFVDEIDAVGSRFGSDQHGMSYRVQVVNGFLQQIDRLARTPGVILIGACNQISRLDPAITRPGRFDQIQQMPLPSLADIRRILCKGLADALPDNEVDSLARAATGKTPAELDAALRAATADARRQRLPMSSDLMRRHLGIDWPNPALLRRIAVHEAGHALAAELLVPGSVVKLSLSDRDGRTERRSTFVELTVQEIENELLILMSGRAAERLVLGTISGGAGGDRESDLAMATGLILQMDRELGLGHNGDGWLGPADMHRLTEEEKQWVRAKLSQAMRRSENLLMPQIDQLREVSAVLIDARELLGSAIRRMIAGPDREPLLDLN</sequence>
<dbReference type="GO" id="GO:0030163">
    <property type="term" value="P:protein catabolic process"/>
    <property type="evidence" value="ECO:0007669"/>
    <property type="project" value="TreeGrafter"/>
</dbReference>
<dbReference type="InterPro" id="IPR027417">
    <property type="entry name" value="P-loop_NTPase"/>
</dbReference>
<comment type="caution">
    <text evidence="2">The sequence shown here is derived from an EMBL/GenBank/DDBJ whole genome shotgun (WGS) entry which is preliminary data.</text>
</comment>
<feature type="domain" description="AAA+ ATPase" evidence="1">
    <location>
        <begin position="147"/>
        <end position="286"/>
    </location>
</feature>
<dbReference type="PANTHER" id="PTHR23076">
    <property type="entry name" value="METALLOPROTEASE M41 FTSH"/>
    <property type="match status" value="1"/>
</dbReference>
<dbReference type="RefSeq" id="WP_107977800.1">
    <property type="nucleotide sequence ID" value="NZ_BMEZ01000022.1"/>
</dbReference>
<dbReference type="SUPFAM" id="SSF52540">
    <property type="entry name" value="P-loop containing nucleoside triphosphate hydrolases"/>
    <property type="match status" value="1"/>
</dbReference>
<dbReference type="SUPFAM" id="SSF140990">
    <property type="entry name" value="FtsH protease domain-like"/>
    <property type="match status" value="1"/>
</dbReference>
<dbReference type="Gene3D" id="1.20.58.760">
    <property type="entry name" value="Peptidase M41"/>
    <property type="match status" value="1"/>
</dbReference>
<name>A0A2T6ANH4_9RHOB</name>
<dbReference type="GO" id="GO:0005524">
    <property type="term" value="F:ATP binding"/>
    <property type="evidence" value="ECO:0007669"/>
    <property type="project" value="InterPro"/>
</dbReference>
<dbReference type="GO" id="GO:0006508">
    <property type="term" value="P:proteolysis"/>
    <property type="evidence" value="ECO:0007669"/>
    <property type="project" value="InterPro"/>
</dbReference>
<dbReference type="Gene3D" id="1.10.8.60">
    <property type="match status" value="1"/>
</dbReference>
<dbReference type="PANTHER" id="PTHR23076:SF97">
    <property type="entry name" value="ATP-DEPENDENT ZINC METALLOPROTEASE YME1L1"/>
    <property type="match status" value="1"/>
</dbReference>
<organism evidence="2 3">
    <name type="scientific">Allosediminivita pacifica</name>
    <dbReference type="NCBI Taxonomy" id="1267769"/>
    <lineage>
        <taxon>Bacteria</taxon>
        <taxon>Pseudomonadati</taxon>
        <taxon>Pseudomonadota</taxon>
        <taxon>Alphaproteobacteria</taxon>
        <taxon>Rhodobacterales</taxon>
        <taxon>Paracoccaceae</taxon>
        <taxon>Allosediminivita</taxon>
    </lineage>
</organism>
<evidence type="ECO:0000259" key="1">
    <source>
        <dbReference type="SMART" id="SM00382"/>
    </source>
</evidence>
<dbReference type="EMBL" id="QBKN01000022">
    <property type="protein sequence ID" value="PTX45347.1"/>
    <property type="molecule type" value="Genomic_DNA"/>
</dbReference>
<dbReference type="InterPro" id="IPR003959">
    <property type="entry name" value="ATPase_AAA_core"/>
</dbReference>
<dbReference type="InterPro" id="IPR003593">
    <property type="entry name" value="AAA+_ATPase"/>
</dbReference>
<dbReference type="GO" id="GO:0005886">
    <property type="term" value="C:plasma membrane"/>
    <property type="evidence" value="ECO:0007669"/>
    <property type="project" value="TreeGrafter"/>
</dbReference>
<dbReference type="GO" id="GO:0004176">
    <property type="term" value="F:ATP-dependent peptidase activity"/>
    <property type="evidence" value="ECO:0007669"/>
    <property type="project" value="InterPro"/>
</dbReference>
<dbReference type="SMART" id="SM00382">
    <property type="entry name" value="AAA"/>
    <property type="match status" value="1"/>
</dbReference>
<dbReference type="GO" id="GO:0004222">
    <property type="term" value="F:metalloendopeptidase activity"/>
    <property type="evidence" value="ECO:0007669"/>
    <property type="project" value="InterPro"/>
</dbReference>
<proteinExistence type="predicted"/>
<dbReference type="GO" id="GO:0016887">
    <property type="term" value="F:ATP hydrolysis activity"/>
    <property type="evidence" value="ECO:0007669"/>
    <property type="project" value="InterPro"/>
</dbReference>
<evidence type="ECO:0000313" key="3">
    <source>
        <dbReference type="Proteomes" id="UP000244069"/>
    </source>
</evidence>
<dbReference type="Pfam" id="PF01434">
    <property type="entry name" value="Peptidase_M41"/>
    <property type="match status" value="1"/>
</dbReference>
<keyword evidence="3" id="KW-1185">Reference proteome</keyword>
<gene>
    <name evidence="2" type="ORF">C8N44_1222</name>
</gene>
<dbReference type="Pfam" id="PF00004">
    <property type="entry name" value="AAA"/>
    <property type="match status" value="1"/>
</dbReference>
<dbReference type="InterPro" id="IPR000642">
    <property type="entry name" value="Peptidase_M41"/>
</dbReference>
<dbReference type="Proteomes" id="UP000244069">
    <property type="component" value="Unassembled WGS sequence"/>
</dbReference>
<evidence type="ECO:0000313" key="2">
    <source>
        <dbReference type="EMBL" id="PTX45347.1"/>
    </source>
</evidence>
<reference evidence="2 3" key="1">
    <citation type="submission" date="2018-04" db="EMBL/GenBank/DDBJ databases">
        <title>Genomic Encyclopedia of Archaeal and Bacterial Type Strains, Phase II (KMG-II): from individual species to whole genera.</title>
        <authorList>
            <person name="Goeker M."/>
        </authorList>
    </citation>
    <scope>NUCLEOTIDE SEQUENCE [LARGE SCALE GENOMIC DNA]</scope>
    <source>
        <strain evidence="2 3">DSM 29329</strain>
    </source>
</reference>
<protein>
    <submittedName>
        <fullName evidence="2">Peptidase M41-like protein</fullName>
    </submittedName>
</protein>